<gene>
    <name evidence="3" type="ORF">ACFFF8_18475</name>
</gene>
<accession>A0ABV6SCN8</accession>
<reference evidence="3 4" key="1">
    <citation type="submission" date="2024-09" db="EMBL/GenBank/DDBJ databases">
        <authorList>
            <person name="Sun Q."/>
            <person name="Mori K."/>
        </authorList>
    </citation>
    <scope>NUCLEOTIDE SEQUENCE [LARGE SCALE GENOMIC DNA]</scope>
    <source>
        <strain evidence="3 4">CICC 11035S</strain>
    </source>
</reference>
<evidence type="ECO:0000256" key="1">
    <source>
        <dbReference type="ARBA" id="ARBA00022679"/>
    </source>
</evidence>
<comment type="caution">
    <text evidence="3">The sequence shown here is derived from an EMBL/GenBank/DDBJ whole genome shotgun (WGS) entry which is preliminary data.</text>
</comment>
<dbReference type="EMBL" id="JBHLTM010000075">
    <property type="protein sequence ID" value="MFC0686574.1"/>
    <property type="molecule type" value="Genomic_DNA"/>
</dbReference>
<keyword evidence="1 3" id="KW-0808">Transferase</keyword>
<evidence type="ECO:0000313" key="4">
    <source>
        <dbReference type="Proteomes" id="UP001589858"/>
    </source>
</evidence>
<dbReference type="GO" id="GO:0016746">
    <property type="term" value="F:acyltransferase activity"/>
    <property type="evidence" value="ECO:0007669"/>
    <property type="project" value="UniProtKB-KW"/>
</dbReference>
<protein>
    <submittedName>
        <fullName evidence="3">GNAT family N-acetyltransferase</fullName>
        <ecNumber evidence="3">2.3.-.-</ecNumber>
    </submittedName>
</protein>
<dbReference type="Pfam" id="PF00583">
    <property type="entry name" value="Acetyltransf_1"/>
    <property type="match status" value="1"/>
</dbReference>
<dbReference type="InterPro" id="IPR050769">
    <property type="entry name" value="NAT_camello-type"/>
</dbReference>
<dbReference type="PANTHER" id="PTHR13947:SF37">
    <property type="entry name" value="LD18367P"/>
    <property type="match status" value="1"/>
</dbReference>
<keyword evidence="4" id="KW-1185">Reference proteome</keyword>
<dbReference type="Proteomes" id="UP001589858">
    <property type="component" value="Unassembled WGS sequence"/>
</dbReference>
<organism evidence="3 4">
    <name type="scientific">Novosphingobium clariflavum</name>
    <dbReference type="NCBI Taxonomy" id="2029884"/>
    <lineage>
        <taxon>Bacteria</taxon>
        <taxon>Pseudomonadati</taxon>
        <taxon>Pseudomonadota</taxon>
        <taxon>Alphaproteobacteria</taxon>
        <taxon>Sphingomonadales</taxon>
        <taxon>Sphingomonadaceae</taxon>
        <taxon>Novosphingobium</taxon>
    </lineage>
</organism>
<dbReference type="InterPro" id="IPR016181">
    <property type="entry name" value="Acyl_CoA_acyltransferase"/>
</dbReference>
<keyword evidence="3" id="KW-0012">Acyltransferase</keyword>
<dbReference type="SUPFAM" id="SSF55729">
    <property type="entry name" value="Acyl-CoA N-acyltransferases (Nat)"/>
    <property type="match status" value="1"/>
</dbReference>
<dbReference type="CDD" id="cd04301">
    <property type="entry name" value="NAT_SF"/>
    <property type="match status" value="1"/>
</dbReference>
<sequence>MIRPFVPADEQGVLGLILPIQQQEFGVAVTAEDQPDLRAIPSWYQTGRGGFLVAEHEGRIVGTIAMKDIGDLGSGTDRRGGGALRKMFVAADYRGRERGVAAALLRSLLDASRGNGIGTVYLGTTDRFLAAHRFYERSGFRPVAVEDLPKRFPRMAVDTRFYVIDLG</sequence>
<dbReference type="InterPro" id="IPR000182">
    <property type="entry name" value="GNAT_dom"/>
</dbReference>
<feature type="domain" description="N-acetyltransferase" evidence="2">
    <location>
        <begin position="1"/>
        <end position="160"/>
    </location>
</feature>
<proteinExistence type="predicted"/>
<dbReference type="PROSITE" id="PS51186">
    <property type="entry name" value="GNAT"/>
    <property type="match status" value="1"/>
</dbReference>
<dbReference type="PANTHER" id="PTHR13947">
    <property type="entry name" value="GNAT FAMILY N-ACETYLTRANSFERASE"/>
    <property type="match status" value="1"/>
</dbReference>
<evidence type="ECO:0000259" key="2">
    <source>
        <dbReference type="PROSITE" id="PS51186"/>
    </source>
</evidence>
<dbReference type="Gene3D" id="3.40.630.30">
    <property type="match status" value="1"/>
</dbReference>
<dbReference type="EC" id="2.3.-.-" evidence="3"/>
<name>A0ABV6SCN8_9SPHN</name>
<evidence type="ECO:0000313" key="3">
    <source>
        <dbReference type="EMBL" id="MFC0686574.1"/>
    </source>
</evidence>